<protein>
    <submittedName>
        <fullName evidence="3">Uncharacterized protein</fullName>
    </submittedName>
</protein>
<feature type="compositionally biased region" description="Acidic residues" evidence="1">
    <location>
        <begin position="116"/>
        <end position="128"/>
    </location>
</feature>
<accession>A0A0K0DEG1</accession>
<dbReference type="Proteomes" id="UP000035642">
    <property type="component" value="Unassembled WGS sequence"/>
</dbReference>
<proteinExistence type="predicted"/>
<reference evidence="2" key="1">
    <citation type="submission" date="2012-09" db="EMBL/GenBank/DDBJ databases">
        <authorList>
            <person name="Martin A.A."/>
        </authorList>
    </citation>
    <scope>NUCLEOTIDE SEQUENCE</scope>
</reference>
<reference evidence="3" key="2">
    <citation type="submission" date="2017-02" db="UniProtKB">
        <authorList>
            <consortium name="WormBaseParasite"/>
        </authorList>
    </citation>
    <scope>IDENTIFICATION</scope>
</reference>
<sequence length="258" mass="28216">MLLLPVLFVGHSLAFFFPIHGSGCKCTPCPEPATCPPGPSCAIPLPCPRGLDYAAPARSGAQSQVAPHLAVPPNYHKVQPVYQTVVPASVTSYVAPEPRYLTPVQPIHPTTTYAPDAEETADTEDDDSSLALLPPTNSESVEGIDEITDTTGIIEENDLNLQENEDRLTQDATEVAKLQYALPVAWYEKRTLHFANFTRYTYSTTYHELIRGCYSMRTVAITTYIPASIAASDKAALCEMKSKRLVKSKDREILAGYP</sequence>
<organism evidence="2 3">
    <name type="scientific">Angiostrongylus cantonensis</name>
    <name type="common">Rat lungworm</name>
    <dbReference type="NCBI Taxonomy" id="6313"/>
    <lineage>
        <taxon>Eukaryota</taxon>
        <taxon>Metazoa</taxon>
        <taxon>Ecdysozoa</taxon>
        <taxon>Nematoda</taxon>
        <taxon>Chromadorea</taxon>
        <taxon>Rhabditida</taxon>
        <taxon>Rhabditina</taxon>
        <taxon>Rhabditomorpha</taxon>
        <taxon>Strongyloidea</taxon>
        <taxon>Metastrongylidae</taxon>
        <taxon>Angiostrongylus</taxon>
    </lineage>
</organism>
<dbReference type="WBParaSite" id="ACAC_0000924101-mRNA-1">
    <property type="protein sequence ID" value="ACAC_0000924101-mRNA-1"/>
    <property type="gene ID" value="ACAC_0000924101"/>
</dbReference>
<keyword evidence="2" id="KW-1185">Reference proteome</keyword>
<evidence type="ECO:0000256" key="1">
    <source>
        <dbReference type="SAM" id="MobiDB-lite"/>
    </source>
</evidence>
<evidence type="ECO:0000313" key="2">
    <source>
        <dbReference type="Proteomes" id="UP000035642"/>
    </source>
</evidence>
<name>A0A0K0DEG1_ANGCA</name>
<feature type="region of interest" description="Disordered" evidence="1">
    <location>
        <begin position="104"/>
        <end position="140"/>
    </location>
</feature>
<evidence type="ECO:0000313" key="3">
    <source>
        <dbReference type="WBParaSite" id="ACAC_0000924101-mRNA-1"/>
    </source>
</evidence>
<dbReference type="AlphaFoldDB" id="A0A0K0DEG1"/>